<organism evidence="1 2">
    <name type="scientific">Pleurodeles waltl</name>
    <name type="common">Iberian ribbed newt</name>
    <dbReference type="NCBI Taxonomy" id="8319"/>
    <lineage>
        <taxon>Eukaryota</taxon>
        <taxon>Metazoa</taxon>
        <taxon>Chordata</taxon>
        <taxon>Craniata</taxon>
        <taxon>Vertebrata</taxon>
        <taxon>Euteleostomi</taxon>
        <taxon>Amphibia</taxon>
        <taxon>Batrachia</taxon>
        <taxon>Caudata</taxon>
        <taxon>Salamandroidea</taxon>
        <taxon>Salamandridae</taxon>
        <taxon>Pleurodelinae</taxon>
        <taxon>Pleurodeles</taxon>
    </lineage>
</organism>
<reference evidence="1" key="1">
    <citation type="journal article" date="2022" name="bioRxiv">
        <title>Sequencing and chromosome-scale assembly of the giantPleurodeles waltlgenome.</title>
        <authorList>
            <person name="Brown T."/>
            <person name="Elewa A."/>
            <person name="Iarovenko S."/>
            <person name="Subramanian E."/>
            <person name="Araus A.J."/>
            <person name="Petzold A."/>
            <person name="Susuki M."/>
            <person name="Suzuki K.-i.T."/>
            <person name="Hayashi T."/>
            <person name="Toyoda A."/>
            <person name="Oliveira C."/>
            <person name="Osipova E."/>
            <person name="Leigh N.D."/>
            <person name="Simon A."/>
            <person name="Yun M.H."/>
        </authorList>
    </citation>
    <scope>NUCLEOTIDE SEQUENCE</scope>
    <source>
        <strain evidence="1">20211129_DDA</strain>
        <tissue evidence="1">Liver</tissue>
    </source>
</reference>
<evidence type="ECO:0000313" key="1">
    <source>
        <dbReference type="EMBL" id="KAJ1189965.1"/>
    </source>
</evidence>
<dbReference type="EMBL" id="JANPWB010000005">
    <property type="protein sequence ID" value="KAJ1189965.1"/>
    <property type="molecule type" value="Genomic_DNA"/>
</dbReference>
<gene>
    <name evidence="1" type="ORF">NDU88_006706</name>
</gene>
<sequence>MTIPRPPKRLKTSIYQKLDKVSSLQQIVEQIELEQQLVMQGTALEEDDGSEPYGRCSERISEARADEDAKTALPQCLCASTLTRTRLIFNHADCFHIMGGRCVACPNINQEEIGLDERCRSSTDMSMAGRARSRIRAMGKKEEDYSQCLRHCCCCCLICVYHSLLPLDVRFKSVEFSVHRQFGTVYHFDCVSVKDNFELVFEAVLLLSAKYEVICSVRVPRKAGGASWECMGGLDPSSIGVVMIRGGVPQACGFCDLQEHLRNKIKEVSSSVEVM</sequence>
<proteinExistence type="predicted"/>
<name>A0AAV7ULU0_PLEWA</name>
<protein>
    <submittedName>
        <fullName evidence="1">Uncharacterized protein</fullName>
    </submittedName>
</protein>
<keyword evidence="2" id="KW-1185">Reference proteome</keyword>
<dbReference type="AlphaFoldDB" id="A0AAV7ULU0"/>
<accession>A0AAV7ULU0</accession>
<evidence type="ECO:0000313" key="2">
    <source>
        <dbReference type="Proteomes" id="UP001066276"/>
    </source>
</evidence>
<comment type="caution">
    <text evidence="1">The sequence shown here is derived from an EMBL/GenBank/DDBJ whole genome shotgun (WGS) entry which is preliminary data.</text>
</comment>
<dbReference type="Proteomes" id="UP001066276">
    <property type="component" value="Chromosome 3_1"/>
</dbReference>